<dbReference type="PRINTS" id="PR00740">
    <property type="entry name" value="GLHYDRLASE27"/>
</dbReference>
<comment type="catalytic activity">
    <reaction evidence="1 8">
        <text>Hydrolysis of terminal, non-reducing alpha-D-galactose residues in alpha-D-galactosides, including galactose oligosaccharides, galactomannans and galactolipids.</text>
        <dbReference type="EC" id="3.2.1.22"/>
    </reaction>
</comment>
<evidence type="ECO:0000313" key="12">
    <source>
        <dbReference type="Proteomes" id="UP000183200"/>
    </source>
</evidence>
<dbReference type="AlphaFoldDB" id="A0A1H0BB28"/>
<name>A0A1H0BB28_9SPHI</name>
<keyword evidence="5 8" id="KW-0378">Hydrolase</keyword>
<dbReference type="Pfam" id="PF17801">
    <property type="entry name" value="Melibiase_C"/>
    <property type="match status" value="1"/>
</dbReference>
<keyword evidence="7 8" id="KW-0326">Glycosidase</keyword>
<dbReference type="InterPro" id="IPR041233">
    <property type="entry name" value="Melibiase_C"/>
</dbReference>
<dbReference type="Proteomes" id="UP000183200">
    <property type="component" value="Unassembled WGS sequence"/>
</dbReference>
<dbReference type="InterPro" id="IPR013785">
    <property type="entry name" value="Aldolase_TIM"/>
</dbReference>
<evidence type="ECO:0000259" key="10">
    <source>
        <dbReference type="Pfam" id="PF17801"/>
    </source>
</evidence>
<dbReference type="InterPro" id="IPR013780">
    <property type="entry name" value="Glyco_hydro_b"/>
</dbReference>
<dbReference type="PANTHER" id="PTHR11452:SF75">
    <property type="entry name" value="ALPHA-GALACTOSIDASE MEL1"/>
    <property type="match status" value="1"/>
</dbReference>
<evidence type="ECO:0000256" key="9">
    <source>
        <dbReference type="SAM" id="SignalP"/>
    </source>
</evidence>
<evidence type="ECO:0000313" key="11">
    <source>
        <dbReference type="EMBL" id="SDN42817.1"/>
    </source>
</evidence>
<feature type="signal peptide" evidence="9">
    <location>
        <begin position="1"/>
        <end position="18"/>
    </location>
</feature>
<evidence type="ECO:0000256" key="6">
    <source>
        <dbReference type="ARBA" id="ARBA00023157"/>
    </source>
</evidence>
<organism evidence="11 12">
    <name type="scientific">Pedobacter steynii</name>
    <dbReference type="NCBI Taxonomy" id="430522"/>
    <lineage>
        <taxon>Bacteria</taxon>
        <taxon>Pseudomonadati</taxon>
        <taxon>Bacteroidota</taxon>
        <taxon>Sphingobacteriia</taxon>
        <taxon>Sphingobacteriales</taxon>
        <taxon>Sphingobacteriaceae</taxon>
        <taxon>Pedobacter</taxon>
    </lineage>
</organism>
<dbReference type="Gene3D" id="2.60.40.1180">
    <property type="entry name" value="Golgi alpha-mannosidase II"/>
    <property type="match status" value="1"/>
</dbReference>
<accession>A0A1H0BB28</accession>
<feature type="chain" id="PRO_5010328788" description="Alpha-galactosidase" evidence="9">
    <location>
        <begin position="19"/>
        <end position="392"/>
    </location>
</feature>
<dbReference type="EC" id="3.2.1.22" evidence="3 8"/>
<keyword evidence="4 9" id="KW-0732">Signal</keyword>
<dbReference type="PROSITE" id="PS00512">
    <property type="entry name" value="ALPHA_GALACTOSIDASE"/>
    <property type="match status" value="1"/>
</dbReference>
<gene>
    <name evidence="11" type="ORF">SAMN05421820_107360</name>
</gene>
<evidence type="ECO:0000256" key="5">
    <source>
        <dbReference type="ARBA" id="ARBA00022801"/>
    </source>
</evidence>
<dbReference type="RefSeq" id="WP_074610635.1">
    <property type="nucleotide sequence ID" value="NZ_FNGY01000007.1"/>
</dbReference>
<reference evidence="12" key="1">
    <citation type="submission" date="2016-10" db="EMBL/GenBank/DDBJ databases">
        <authorList>
            <person name="Varghese N."/>
            <person name="Submissions S."/>
        </authorList>
    </citation>
    <scope>NUCLEOTIDE SEQUENCE [LARGE SCALE GENOMIC DNA]</scope>
    <source>
        <strain evidence="12">DSM 19110</strain>
    </source>
</reference>
<sequence length="392" mass="44557">MKKILFLILSFTGLVLHAQKFENLANTPPMGWNSWNKFECKINEQIIREVADAMASNGMKAAGYEYIVVDDCWQIGRDSAGNILADPERFPSGMKSLGDYIHSKGLKFGIYSDAGTATCQGRPGSRGYEFQDARTYAKWGADFLKYDWCNHGKQSAEASYTLMRDAIYKAGRPMVLSICEWGTNKPWEWAKNIGHLWRTTEDIINCFDCKNNWGGLGVLQIIDLHTDISDFSGPGHWNDPDMLEVGNGVLTQNEERLHFSMWAMFSAPLIAGNDIRTMSDETLKMLTNKEVIAVDQDKLGISAIRWMKYGDLEIWFKPLAEGDYAFCFINRGDKEIQLNQDLKATIRKFKIDGSYQVRDLWKHKNIGSTQENIKGKIAAHDALMFRLIKKQS</sequence>
<dbReference type="Pfam" id="PF16499">
    <property type="entry name" value="Melibiase_2"/>
    <property type="match status" value="1"/>
</dbReference>
<dbReference type="SUPFAM" id="SSF51011">
    <property type="entry name" value="Glycosyl hydrolase domain"/>
    <property type="match status" value="1"/>
</dbReference>
<evidence type="ECO:0000256" key="2">
    <source>
        <dbReference type="ARBA" id="ARBA00009743"/>
    </source>
</evidence>
<evidence type="ECO:0000256" key="1">
    <source>
        <dbReference type="ARBA" id="ARBA00001255"/>
    </source>
</evidence>
<dbReference type="CDD" id="cd14792">
    <property type="entry name" value="GH27"/>
    <property type="match status" value="1"/>
</dbReference>
<dbReference type="GO" id="GO:0016052">
    <property type="term" value="P:carbohydrate catabolic process"/>
    <property type="evidence" value="ECO:0007669"/>
    <property type="project" value="UniProtKB-ARBA"/>
</dbReference>
<evidence type="ECO:0000256" key="7">
    <source>
        <dbReference type="ARBA" id="ARBA00023295"/>
    </source>
</evidence>
<feature type="domain" description="Alpha galactosidase C-terminal" evidence="10">
    <location>
        <begin position="310"/>
        <end position="387"/>
    </location>
</feature>
<evidence type="ECO:0000256" key="8">
    <source>
        <dbReference type="RuleBase" id="RU361168"/>
    </source>
</evidence>
<dbReference type="EMBL" id="FNGY01000007">
    <property type="protein sequence ID" value="SDN42817.1"/>
    <property type="molecule type" value="Genomic_DNA"/>
</dbReference>
<dbReference type="InterPro" id="IPR002241">
    <property type="entry name" value="Glyco_hydro_27"/>
</dbReference>
<keyword evidence="6 8" id="KW-1015">Disulfide bond</keyword>
<evidence type="ECO:0000256" key="3">
    <source>
        <dbReference type="ARBA" id="ARBA00012755"/>
    </source>
</evidence>
<dbReference type="InterPro" id="IPR000111">
    <property type="entry name" value="Glyco_hydro_27/36_CS"/>
</dbReference>
<evidence type="ECO:0000256" key="4">
    <source>
        <dbReference type="ARBA" id="ARBA00022729"/>
    </source>
</evidence>
<dbReference type="OrthoDB" id="9807519at2"/>
<dbReference type="Gene3D" id="3.20.20.70">
    <property type="entry name" value="Aldolase class I"/>
    <property type="match status" value="1"/>
</dbReference>
<dbReference type="GO" id="GO:0004557">
    <property type="term" value="F:alpha-galactosidase activity"/>
    <property type="evidence" value="ECO:0007669"/>
    <property type="project" value="UniProtKB-EC"/>
</dbReference>
<proteinExistence type="inferred from homology"/>
<dbReference type="PANTHER" id="PTHR11452">
    <property type="entry name" value="ALPHA-GALACTOSIDASE/ALPHA-N-ACETYLGALACTOSAMINIDASE"/>
    <property type="match status" value="1"/>
</dbReference>
<dbReference type="FunFam" id="3.20.20.70:FF:000202">
    <property type="entry name" value="Alpha-galactosidase"/>
    <property type="match status" value="1"/>
</dbReference>
<comment type="similarity">
    <text evidence="2 8">Belongs to the glycosyl hydrolase 27 family.</text>
</comment>
<keyword evidence="12" id="KW-1185">Reference proteome</keyword>
<protein>
    <recommendedName>
        <fullName evidence="3 8">Alpha-galactosidase</fullName>
        <ecNumber evidence="3 8">3.2.1.22</ecNumber>
    </recommendedName>
    <alternativeName>
        <fullName evidence="8">Melibiase</fullName>
    </alternativeName>
</protein>
<dbReference type="InterPro" id="IPR017853">
    <property type="entry name" value="GH"/>
</dbReference>
<dbReference type="SUPFAM" id="SSF51445">
    <property type="entry name" value="(Trans)glycosidases"/>
    <property type="match status" value="1"/>
</dbReference>